<evidence type="ECO:0000256" key="1">
    <source>
        <dbReference type="SAM" id="MobiDB-lite"/>
    </source>
</evidence>
<keyword evidence="3" id="KW-1185">Reference proteome</keyword>
<proteinExistence type="predicted"/>
<feature type="region of interest" description="Disordered" evidence="1">
    <location>
        <begin position="1"/>
        <end position="213"/>
    </location>
</feature>
<dbReference type="Proteomes" id="UP000235371">
    <property type="component" value="Unassembled WGS sequence"/>
</dbReference>
<feature type="compositionally biased region" description="Polar residues" evidence="1">
    <location>
        <begin position="96"/>
        <end position="106"/>
    </location>
</feature>
<sequence>MAGYPTPPPTSSPPSKNDTSYRASERKVPAQDSYFEESYNRPAEANVSAQDSYYQESYSTPTATVETKLPAQESYYREPYTPAESAKPKLPAQETYFHQSYSTPASPNHWDPSSKPVPANNINAASTVHFDTLPPRRKSSPIQSYGPHQKPYNGSYDPFPRPSSTGVSPNTSPSKYPFPPPRRSSRTPPRPLHSSPLNPIPSPYSASRPQPRPGLLKRITVKIEQWIRSFMKWSSKNPIKAGLLTFIPALAVAGVARAAAGIGKLFAGEAGGLGQAARLKAAEKKAKEWGYGLDEFVGFAGAKTPHPMGGVLKTVQMLA</sequence>
<feature type="compositionally biased region" description="Polar residues" evidence="1">
    <location>
        <begin position="162"/>
        <end position="171"/>
    </location>
</feature>
<reference evidence="2 3" key="1">
    <citation type="submission" date="2016-04" db="EMBL/GenBank/DDBJ databases">
        <title>A degradative enzymes factory behind the ericoid mycorrhizal symbiosis.</title>
        <authorList>
            <consortium name="DOE Joint Genome Institute"/>
            <person name="Martino E."/>
            <person name="Morin E."/>
            <person name="Grelet G."/>
            <person name="Kuo A."/>
            <person name="Kohler A."/>
            <person name="Daghino S."/>
            <person name="Barry K."/>
            <person name="Choi C."/>
            <person name="Cichocki N."/>
            <person name="Clum A."/>
            <person name="Copeland A."/>
            <person name="Hainaut M."/>
            <person name="Haridas S."/>
            <person name="Labutti K."/>
            <person name="Lindquist E."/>
            <person name="Lipzen A."/>
            <person name="Khouja H.-R."/>
            <person name="Murat C."/>
            <person name="Ohm R."/>
            <person name="Olson A."/>
            <person name="Spatafora J."/>
            <person name="Veneault-Fourrey C."/>
            <person name="Henrissat B."/>
            <person name="Grigoriev I."/>
            <person name="Martin F."/>
            <person name="Perotto S."/>
        </authorList>
    </citation>
    <scope>NUCLEOTIDE SEQUENCE [LARGE SCALE GENOMIC DNA]</scope>
    <source>
        <strain evidence="2 3">E</strain>
    </source>
</reference>
<dbReference type="RefSeq" id="XP_024729815.1">
    <property type="nucleotide sequence ID" value="XM_024870951.1"/>
</dbReference>
<feature type="compositionally biased region" description="Pro residues" evidence="1">
    <location>
        <begin position="1"/>
        <end position="12"/>
    </location>
</feature>
<dbReference type="GeneID" id="36579033"/>
<feature type="compositionally biased region" description="Polar residues" evidence="1">
    <location>
        <begin position="47"/>
        <end position="65"/>
    </location>
</feature>
<dbReference type="AlphaFoldDB" id="A0A2J6SQ72"/>
<dbReference type="OrthoDB" id="3543556at2759"/>
<organism evidence="2 3">
    <name type="scientific">Hyaloscypha bicolor E</name>
    <dbReference type="NCBI Taxonomy" id="1095630"/>
    <lineage>
        <taxon>Eukaryota</taxon>
        <taxon>Fungi</taxon>
        <taxon>Dikarya</taxon>
        <taxon>Ascomycota</taxon>
        <taxon>Pezizomycotina</taxon>
        <taxon>Leotiomycetes</taxon>
        <taxon>Helotiales</taxon>
        <taxon>Hyaloscyphaceae</taxon>
        <taxon>Hyaloscypha</taxon>
        <taxon>Hyaloscypha bicolor</taxon>
    </lineage>
</organism>
<evidence type="ECO:0000313" key="2">
    <source>
        <dbReference type="EMBL" id="PMD52911.1"/>
    </source>
</evidence>
<accession>A0A2J6SQ72</accession>
<evidence type="ECO:0000313" key="3">
    <source>
        <dbReference type="Proteomes" id="UP000235371"/>
    </source>
</evidence>
<name>A0A2J6SQ72_9HELO</name>
<dbReference type="InParanoid" id="A0A2J6SQ72"/>
<gene>
    <name evidence="2" type="ORF">K444DRAFT_193948</name>
</gene>
<protein>
    <submittedName>
        <fullName evidence="2">Uncharacterized protein</fullName>
    </submittedName>
</protein>
<dbReference type="EMBL" id="KZ613895">
    <property type="protein sequence ID" value="PMD52911.1"/>
    <property type="molecule type" value="Genomic_DNA"/>
</dbReference>